<proteinExistence type="predicted"/>
<comment type="caution">
    <text evidence="2">The sequence shown here is derived from an EMBL/GenBank/DDBJ whole genome shotgun (WGS) entry which is preliminary data.</text>
</comment>
<gene>
    <name evidence="2" type="ORF">AXE77_06375</name>
</gene>
<dbReference type="EMBL" id="LRTV01000005">
    <property type="protein sequence ID" value="RFD79913.1"/>
    <property type="molecule type" value="Genomic_DNA"/>
</dbReference>
<feature type="region of interest" description="Disordered" evidence="1">
    <location>
        <begin position="1"/>
        <end position="23"/>
    </location>
</feature>
<protein>
    <submittedName>
        <fullName evidence="2">Uncharacterized protein</fullName>
    </submittedName>
</protein>
<dbReference type="AlphaFoldDB" id="A0A3E1J0N3"/>
<reference evidence="2 3" key="1">
    <citation type="submission" date="2016-02" db="EMBL/GenBank/DDBJ databases">
        <authorList>
            <person name="Alioto T."/>
            <person name="Alioto T."/>
        </authorList>
    </citation>
    <scope>NUCLEOTIDE SEQUENCE [LARGE SCALE GENOMIC DNA]</scope>
    <source>
        <strain evidence="2 3">NR010</strain>
    </source>
</reference>
<organism evidence="2 3">
    <name type="scientific">Gardnerella vaginalis</name>
    <dbReference type="NCBI Taxonomy" id="2702"/>
    <lineage>
        <taxon>Bacteria</taxon>
        <taxon>Bacillati</taxon>
        <taxon>Actinomycetota</taxon>
        <taxon>Actinomycetes</taxon>
        <taxon>Bifidobacteriales</taxon>
        <taxon>Bifidobacteriaceae</taxon>
        <taxon>Gardnerella</taxon>
    </lineage>
</organism>
<sequence>MLCGARALSASAGRRANAGEKNSGKCSIITQIQQQMPEKILPQMFQKTTKTATNAGNFPGNVPKNGQNSNKCRKFSRKCSTKRPIRSRERLIYARS</sequence>
<accession>A0A3E1J0N3</accession>
<evidence type="ECO:0000313" key="3">
    <source>
        <dbReference type="Proteomes" id="UP000259221"/>
    </source>
</evidence>
<name>A0A3E1J0N3_GARVA</name>
<evidence type="ECO:0000256" key="1">
    <source>
        <dbReference type="SAM" id="MobiDB-lite"/>
    </source>
</evidence>
<feature type="compositionally biased region" description="Low complexity" evidence="1">
    <location>
        <begin position="1"/>
        <end position="16"/>
    </location>
</feature>
<evidence type="ECO:0000313" key="2">
    <source>
        <dbReference type="EMBL" id="RFD79913.1"/>
    </source>
</evidence>
<feature type="region of interest" description="Disordered" evidence="1">
    <location>
        <begin position="53"/>
        <end position="80"/>
    </location>
</feature>
<dbReference type="Proteomes" id="UP000259221">
    <property type="component" value="Unassembled WGS sequence"/>
</dbReference>
<feature type="compositionally biased region" description="Basic residues" evidence="1">
    <location>
        <begin position="71"/>
        <end position="80"/>
    </location>
</feature>